<protein>
    <recommendedName>
        <fullName evidence="6">HotDog ACOT-type domain-containing protein</fullName>
    </recommendedName>
</protein>
<feature type="domain" description="HotDog ACOT-type" evidence="6">
    <location>
        <begin position="276"/>
        <end position="402"/>
    </location>
</feature>
<feature type="region of interest" description="Disordered" evidence="5">
    <location>
        <begin position="224"/>
        <end position="244"/>
    </location>
</feature>
<dbReference type="GO" id="GO:0047617">
    <property type="term" value="F:fatty acyl-CoA hydrolase activity"/>
    <property type="evidence" value="ECO:0007669"/>
    <property type="project" value="TreeGrafter"/>
</dbReference>
<accession>A0A6T6S0L0</accession>
<dbReference type="AlphaFoldDB" id="A0A6T6S0L0"/>
<feature type="domain" description="HotDog ACOT-type" evidence="6">
    <location>
        <begin position="85"/>
        <end position="198"/>
    </location>
</feature>
<organism evidence="7">
    <name type="scientific">Amorphochlora amoebiformis</name>
    <dbReference type="NCBI Taxonomy" id="1561963"/>
    <lineage>
        <taxon>Eukaryota</taxon>
        <taxon>Sar</taxon>
        <taxon>Rhizaria</taxon>
        <taxon>Cercozoa</taxon>
        <taxon>Chlorarachniophyceae</taxon>
        <taxon>Amorphochlora</taxon>
    </lineage>
</organism>
<gene>
    <name evidence="7" type="ORF">LAMO00422_LOCUS1343</name>
    <name evidence="8" type="ORF">LAMO00422_LOCUS1344</name>
</gene>
<keyword evidence="3" id="KW-0378">Hydrolase</keyword>
<evidence type="ECO:0000313" key="8">
    <source>
        <dbReference type="EMBL" id="CAD8430752.1"/>
    </source>
</evidence>
<evidence type="ECO:0000256" key="2">
    <source>
        <dbReference type="ARBA" id="ARBA00022737"/>
    </source>
</evidence>
<dbReference type="InterPro" id="IPR029069">
    <property type="entry name" value="HotDog_dom_sf"/>
</dbReference>
<proteinExistence type="inferred from homology"/>
<dbReference type="InterPro" id="IPR033120">
    <property type="entry name" value="HOTDOG_ACOT"/>
</dbReference>
<dbReference type="PROSITE" id="PS51770">
    <property type="entry name" value="HOTDOG_ACOT"/>
    <property type="match status" value="2"/>
</dbReference>
<evidence type="ECO:0000259" key="6">
    <source>
        <dbReference type="PROSITE" id="PS51770"/>
    </source>
</evidence>
<name>A0A6T6S0L0_9EUKA</name>
<evidence type="ECO:0000256" key="3">
    <source>
        <dbReference type="ARBA" id="ARBA00022801"/>
    </source>
</evidence>
<dbReference type="PANTHER" id="PTHR12655">
    <property type="entry name" value="ACYL-COA THIOESTERASE"/>
    <property type="match status" value="1"/>
</dbReference>
<sequence length="445" mass="49753">MKALSRALTRSPLRRVSAPLCTSSVWAGKRSFSEDQKHKGRFHSPVVDMLWTMRQELQYDAKNLPVATLDAPIEDKTTGDSRTRVEYPFETDTRLVESYVNPWGQVRMGKVLEDLDALAGNIAMKHTRGKEVHRPLVIVTAGVDRIKLSGRAPIDKDMVLEGQVTWTGRSSIEIGMSAYSNGNRWICANFTFVARDPDTGKGAPVNQLIPKTEEEKMAFKKAAERQNLKKQKRSTKGKSGAMDTPEVRNRMDKMLEKAAPLKRMPALADKNSILMYKTILSNALTCQPVHQNIHGRVFGGFLMRRAFELAFATAHLFSGGRPMFLEVDDVSFKLPVSIGDLLQLESVVLYTVQKGEKTEGGITIKDLPEVHVEVRAYVSDPSTTSSHMSNTFNFTFAVQDKESVLNVYPGTEGEAYRVLKMLLLDEEQERHDAEDHEGNGAGCYD</sequence>
<evidence type="ECO:0000256" key="4">
    <source>
        <dbReference type="ARBA" id="ARBA00022946"/>
    </source>
</evidence>
<reference evidence="7" key="1">
    <citation type="submission" date="2021-01" db="EMBL/GenBank/DDBJ databases">
        <authorList>
            <person name="Corre E."/>
            <person name="Pelletier E."/>
            <person name="Niang G."/>
            <person name="Scheremetjew M."/>
            <person name="Finn R."/>
            <person name="Kale V."/>
            <person name="Holt S."/>
            <person name="Cochrane G."/>
            <person name="Meng A."/>
            <person name="Brown T."/>
            <person name="Cohen L."/>
        </authorList>
    </citation>
    <scope>NUCLEOTIDE SEQUENCE</scope>
    <source>
        <strain evidence="7">CCMP2058</strain>
    </source>
</reference>
<keyword evidence="4" id="KW-0809">Transit peptide</keyword>
<dbReference type="GO" id="GO:0006637">
    <property type="term" value="P:acyl-CoA metabolic process"/>
    <property type="evidence" value="ECO:0007669"/>
    <property type="project" value="TreeGrafter"/>
</dbReference>
<dbReference type="Gene3D" id="3.10.129.10">
    <property type="entry name" value="Hotdog Thioesterase"/>
    <property type="match status" value="2"/>
</dbReference>
<dbReference type="EMBL" id="HBEM01001874">
    <property type="protein sequence ID" value="CAD8430750.1"/>
    <property type="molecule type" value="Transcribed_RNA"/>
</dbReference>
<dbReference type="EMBL" id="HBEM01001875">
    <property type="protein sequence ID" value="CAD8430752.1"/>
    <property type="molecule type" value="Transcribed_RNA"/>
</dbReference>
<dbReference type="CDD" id="cd03442">
    <property type="entry name" value="BFIT_BACH"/>
    <property type="match status" value="2"/>
</dbReference>
<dbReference type="SUPFAM" id="SSF54637">
    <property type="entry name" value="Thioesterase/thiol ester dehydrase-isomerase"/>
    <property type="match status" value="2"/>
</dbReference>
<comment type="similarity">
    <text evidence="1">Belongs to the acyl coenzyme A hydrolase family.</text>
</comment>
<dbReference type="PANTHER" id="PTHR12655:SF0">
    <property type="entry name" value="ACYL-COENZYME A THIOESTERASE 9, MITOCHONDRIAL"/>
    <property type="match status" value="1"/>
</dbReference>
<evidence type="ECO:0000256" key="1">
    <source>
        <dbReference type="ARBA" id="ARBA00010458"/>
    </source>
</evidence>
<keyword evidence="2" id="KW-0677">Repeat</keyword>
<evidence type="ECO:0000313" key="7">
    <source>
        <dbReference type="EMBL" id="CAD8430750.1"/>
    </source>
</evidence>
<evidence type="ECO:0000256" key="5">
    <source>
        <dbReference type="SAM" id="MobiDB-lite"/>
    </source>
</evidence>